<dbReference type="Gene3D" id="1.10.8.60">
    <property type="match status" value="1"/>
</dbReference>
<keyword evidence="3" id="KW-0805">Transcription regulation</keyword>
<dbReference type="PROSITE" id="PS00675">
    <property type="entry name" value="SIGMA54_INTERACT_1"/>
    <property type="match status" value="1"/>
</dbReference>
<organism evidence="10 11">
    <name type="scientific">Pelagicoccus mobilis</name>
    <dbReference type="NCBI Taxonomy" id="415221"/>
    <lineage>
        <taxon>Bacteria</taxon>
        <taxon>Pseudomonadati</taxon>
        <taxon>Verrucomicrobiota</taxon>
        <taxon>Opitutia</taxon>
        <taxon>Puniceicoccales</taxon>
        <taxon>Pelagicoccaceae</taxon>
        <taxon>Pelagicoccus</taxon>
    </lineage>
</organism>
<keyword evidence="2" id="KW-0067">ATP-binding</keyword>
<dbReference type="SUPFAM" id="SSF52172">
    <property type="entry name" value="CheY-like"/>
    <property type="match status" value="1"/>
</dbReference>
<dbReference type="PROSITE" id="PS50110">
    <property type="entry name" value="RESPONSE_REGULATORY"/>
    <property type="match status" value="1"/>
</dbReference>
<feature type="modified residue" description="4-aspartylphosphate" evidence="6">
    <location>
        <position position="58"/>
    </location>
</feature>
<feature type="domain" description="Sigma-54 factor interaction" evidence="8">
    <location>
        <begin position="200"/>
        <end position="429"/>
    </location>
</feature>
<dbReference type="RefSeq" id="WP_200355033.1">
    <property type="nucleotide sequence ID" value="NZ_JAENIL010000012.1"/>
</dbReference>
<evidence type="ECO:0000259" key="8">
    <source>
        <dbReference type="PROSITE" id="PS50045"/>
    </source>
</evidence>
<dbReference type="SUPFAM" id="SSF52540">
    <property type="entry name" value="P-loop containing nucleoside triphosphate hydrolases"/>
    <property type="match status" value="1"/>
</dbReference>
<dbReference type="InterPro" id="IPR025944">
    <property type="entry name" value="Sigma_54_int_dom_CS"/>
</dbReference>
<dbReference type="GO" id="GO:0006355">
    <property type="term" value="P:regulation of DNA-templated transcription"/>
    <property type="evidence" value="ECO:0007669"/>
    <property type="project" value="InterPro"/>
</dbReference>
<dbReference type="PANTHER" id="PTHR32071:SF117">
    <property type="entry name" value="PTS-DEPENDENT DIHYDROXYACETONE KINASE OPERON REGULATORY PROTEIN-RELATED"/>
    <property type="match status" value="1"/>
</dbReference>
<protein>
    <submittedName>
        <fullName evidence="10">Sigma 54-interacting transcriptional regulator</fullName>
    </submittedName>
</protein>
<keyword evidence="7" id="KW-0175">Coiled coil</keyword>
<dbReference type="Gene3D" id="3.40.50.2300">
    <property type="match status" value="1"/>
</dbReference>
<dbReference type="Gene3D" id="3.40.50.300">
    <property type="entry name" value="P-loop containing nucleotide triphosphate hydrolases"/>
    <property type="match status" value="1"/>
</dbReference>
<dbReference type="PROSITE" id="PS00676">
    <property type="entry name" value="SIGMA54_INTERACT_2"/>
    <property type="match status" value="1"/>
</dbReference>
<dbReference type="AlphaFoldDB" id="A0A934RZR1"/>
<dbReference type="Pfam" id="PF25601">
    <property type="entry name" value="AAA_lid_14"/>
    <property type="match status" value="1"/>
</dbReference>
<keyword evidence="11" id="KW-1185">Reference proteome</keyword>
<evidence type="ECO:0000313" key="10">
    <source>
        <dbReference type="EMBL" id="MBK1876819.1"/>
    </source>
</evidence>
<evidence type="ECO:0000256" key="3">
    <source>
        <dbReference type="ARBA" id="ARBA00023015"/>
    </source>
</evidence>
<dbReference type="PROSITE" id="PS50045">
    <property type="entry name" value="SIGMA54_INTERACT_4"/>
    <property type="match status" value="1"/>
</dbReference>
<dbReference type="InterPro" id="IPR002078">
    <property type="entry name" value="Sigma_54_int"/>
</dbReference>
<dbReference type="EMBL" id="JAENIL010000012">
    <property type="protein sequence ID" value="MBK1876819.1"/>
    <property type="molecule type" value="Genomic_DNA"/>
</dbReference>
<dbReference type="Pfam" id="PF00072">
    <property type="entry name" value="Response_reg"/>
    <property type="match status" value="1"/>
</dbReference>
<reference evidence="10" key="1">
    <citation type="submission" date="2021-01" db="EMBL/GenBank/DDBJ databases">
        <title>Modified the classification status of verrucomicrobia.</title>
        <authorList>
            <person name="Feng X."/>
        </authorList>
    </citation>
    <scope>NUCLEOTIDE SEQUENCE</scope>
    <source>
        <strain evidence="10">KCTC 13126</strain>
    </source>
</reference>
<dbReference type="InterPro" id="IPR025662">
    <property type="entry name" value="Sigma_54_int_dom_ATP-bd_1"/>
</dbReference>
<accession>A0A934RZR1</accession>
<dbReference type="GO" id="GO:0000160">
    <property type="term" value="P:phosphorelay signal transduction system"/>
    <property type="evidence" value="ECO:0007669"/>
    <property type="project" value="InterPro"/>
</dbReference>
<dbReference type="PROSITE" id="PS00688">
    <property type="entry name" value="SIGMA54_INTERACT_3"/>
    <property type="match status" value="1"/>
</dbReference>
<dbReference type="Pfam" id="PF00158">
    <property type="entry name" value="Sigma54_activat"/>
    <property type="match status" value="1"/>
</dbReference>
<dbReference type="SMART" id="SM00382">
    <property type="entry name" value="AAA"/>
    <property type="match status" value="1"/>
</dbReference>
<evidence type="ECO:0000313" key="11">
    <source>
        <dbReference type="Proteomes" id="UP000617628"/>
    </source>
</evidence>
<dbReference type="CDD" id="cd00009">
    <property type="entry name" value="AAA"/>
    <property type="match status" value="1"/>
</dbReference>
<evidence type="ECO:0000256" key="5">
    <source>
        <dbReference type="ARBA" id="ARBA00023163"/>
    </source>
</evidence>
<dbReference type="SMART" id="SM00448">
    <property type="entry name" value="REC"/>
    <property type="match status" value="1"/>
</dbReference>
<evidence type="ECO:0000259" key="9">
    <source>
        <dbReference type="PROSITE" id="PS50110"/>
    </source>
</evidence>
<keyword evidence="6" id="KW-0597">Phosphoprotein</keyword>
<evidence type="ECO:0000256" key="2">
    <source>
        <dbReference type="ARBA" id="ARBA00022840"/>
    </source>
</evidence>
<dbReference type="FunFam" id="3.40.50.300:FF:000006">
    <property type="entry name" value="DNA-binding transcriptional regulator NtrC"/>
    <property type="match status" value="1"/>
</dbReference>
<gene>
    <name evidence="10" type="ORF">JIN87_08070</name>
</gene>
<feature type="coiled-coil region" evidence="7">
    <location>
        <begin position="127"/>
        <end position="197"/>
    </location>
</feature>
<name>A0A934RZR1_9BACT</name>
<dbReference type="InterPro" id="IPR027417">
    <property type="entry name" value="P-loop_NTPase"/>
</dbReference>
<sequence length="510" mass="56784">MDTFSPTGTIMIVDDTPANIGVLFDSLSELGYKVLVAKDGESGLEKIGQEFPDLVLLDVMMPGMDGFEVCEKLKADESTKDIPVIFMTALSETKEKVRAFEAGAVDYVTKPFQTEEVNARVLTHIRIRQLQEDLETEVECRRRAEEQLKVVNAELEERVAERTTDLREALQQVEALKDQLEGQVEHLQEEIEREHNFSEIIGKSRALMEVLEKVEMVAKTDATVLITGESGTGKELVARAVHGASDLSAGPLIKVNCGAIAANLVESELFGHEKGSFTGALAQRKGRFELADGGTLFLDEIGELSPEVQVKLLRVLQEGEFERLGGADTIKVKVRIICATHRDLAKLVEKGEFREDLYYRLNVFPIENPPLRMRKTDIPLLADFFLDKFSRKFGKSISGFDEAVAKRLLEHSWPGNIRELQNSIERAVILCKGELIDFGNFIDSRSPDKGGAPQGLDELDKFERKIYLRAMKQANWKIGGPEGAAALLDRPVSTVRDRVKKLGLEPGDSE</sequence>
<proteinExistence type="predicted"/>
<dbReference type="Proteomes" id="UP000617628">
    <property type="component" value="Unassembled WGS sequence"/>
</dbReference>
<dbReference type="CDD" id="cd19920">
    <property type="entry name" value="REC_PA4781-like"/>
    <property type="match status" value="1"/>
</dbReference>
<feature type="domain" description="Response regulatory" evidence="9">
    <location>
        <begin position="9"/>
        <end position="125"/>
    </location>
</feature>
<keyword evidence="5" id="KW-0804">Transcription</keyword>
<dbReference type="InterPro" id="IPR025943">
    <property type="entry name" value="Sigma_54_int_dom_ATP-bd_2"/>
</dbReference>
<dbReference type="GO" id="GO:0005524">
    <property type="term" value="F:ATP binding"/>
    <property type="evidence" value="ECO:0007669"/>
    <property type="project" value="UniProtKB-KW"/>
</dbReference>
<evidence type="ECO:0000256" key="6">
    <source>
        <dbReference type="PROSITE-ProRule" id="PRU00169"/>
    </source>
</evidence>
<dbReference type="PANTHER" id="PTHR32071">
    <property type="entry name" value="TRANSCRIPTIONAL REGULATORY PROTEIN"/>
    <property type="match status" value="1"/>
</dbReference>
<keyword evidence="1" id="KW-0547">Nucleotide-binding</keyword>
<evidence type="ECO:0000256" key="4">
    <source>
        <dbReference type="ARBA" id="ARBA00023125"/>
    </source>
</evidence>
<comment type="caution">
    <text evidence="10">The sequence shown here is derived from an EMBL/GenBank/DDBJ whole genome shotgun (WGS) entry which is preliminary data.</text>
</comment>
<evidence type="ECO:0000256" key="7">
    <source>
        <dbReference type="SAM" id="Coils"/>
    </source>
</evidence>
<dbReference type="InterPro" id="IPR003593">
    <property type="entry name" value="AAA+_ATPase"/>
</dbReference>
<keyword evidence="4" id="KW-0238">DNA-binding</keyword>
<dbReference type="InterPro" id="IPR058031">
    <property type="entry name" value="AAA_lid_NorR"/>
</dbReference>
<dbReference type="InterPro" id="IPR001789">
    <property type="entry name" value="Sig_transdc_resp-reg_receiver"/>
</dbReference>
<dbReference type="GO" id="GO:0003677">
    <property type="term" value="F:DNA binding"/>
    <property type="evidence" value="ECO:0007669"/>
    <property type="project" value="UniProtKB-KW"/>
</dbReference>
<evidence type="ECO:0000256" key="1">
    <source>
        <dbReference type="ARBA" id="ARBA00022741"/>
    </source>
</evidence>
<dbReference type="InterPro" id="IPR011006">
    <property type="entry name" value="CheY-like_superfamily"/>
</dbReference>